<sequence length="352" mass="38346">MLSGAAVPQAEPQVREERFVFTATGGEYFRIWIVNLLLTVVTLGIYSAWAKVRRNQYLYSNTRLASGGFEYHGLPIAILKGRIVAGVLFGGYYVAAAVSPVAALAVFAVLMGVMPWLIWKGLQFALHNSSYRGIRFGFDGSARGAYFHYLVLPLLAALTLGLLYPFVHQRIKRFQHTHSRYGSVPFSFDAPVSGFYKRYLVMALVLFGGLGLSIVAAGLLVSALGVPVAQAQAAGAMIGLFLVYPYLLCVLWIFYATLQNLIWNHTQLGPHRFRSTMKAGRIASIYITNTLAILFTLGLFIPFATVRAMKYRLECTSLLVAGSLDDIAAGQRAEIGAIGDGAADLGGFDLAL</sequence>
<comment type="caution">
    <text evidence="2">The sequence shown here is derived from an EMBL/GenBank/DDBJ whole genome shotgun (WGS) entry which is preliminary data.</text>
</comment>
<dbReference type="EMBL" id="WNWM01000002">
    <property type="protein sequence ID" value="MUI14255.1"/>
    <property type="molecule type" value="Genomic_DNA"/>
</dbReference>
<evidence type="ECO:0000313" key="2">
    <source>
        <dbReference type="EMBL" id="MUI14255.1"/>
    </source>
</evidence>
<dbReference type="Pfam" id="PF05987">
    <property type="entry name" value="DUF898"/>
    <property type="match status" value="1"/>
</dbReference>
<gene>
    <name evidence="2" type="ORF">GJV26_17575</name>
</gene>
<keyword evidence="1" id="KW-0812">Transmembrane</keyword>
<dbReference type="OrthoDB" id="9765721at2"/>
<dbReference type="Proteomes" id="UP000431684">
    <property type="component" value="Unassembled WGS sequence"/>
</dbReference>
<feature type="transmembrane region" description="Helical" evidence="1">
    <location>
        <begin position="279"/>
        <end position="304"/>
    </location>
</feature>
<keyword evidence="1" id="KW-1133">Transmembrane helix</keyword>
<evidence type="ECO:0000256" key="1">
    <source>
        <dbReference type="SAM" id="Phobius"/>
    </source>
</evidence>
<keyword evidence="3" id="KW-1185">Reference proteome</keyword>
<protein>
    <submittedName>
        <fullName evidence="2">DUF898 family protein</fullName>
    </submittedName>
</protein>
<feature type="transmembrane region" description="Helical" evidence="1">
    <location>
        <begin position="199"/>
        <end position="221"/>
    </location>
</feature>
<keyword evidence="1" id="KW-0472">Membrane</keyword>
<evidence type="ECO:0000313" key="3">
    <source>
        <dbReference type="Proteomes" id="UP000431684"/>
    </source>
</evidence>
<feature type="transmembrane region" description="Helical" evidence="1">
    <location>
        <begin position="29"/>
        <end position="49"/>
    </location>
</feature>
<organism evidence="2 3">
    <name type="scientific">Pseudoduganella dura</name>
    <dbReference type="NCBI Taxonomy" id="321982"/>
    <lineage>
        <taxon>Bacteria</taxon>
        <taxon>Pseudomonadati</taxon>
        <taxon>Pseudomonadota</taxon>
        <taxon>Betaproteobacteria</taxon>
        <taxon>Burkholderiales</taxon>
        <taxon>Oxalobacteraceae</taxon>
        <taxon>Telluria group</taxon>
        <taxon>Pseudoduganella</taxon>
    </lineage>
</organism>
<proteinExistence type="predicted"/>
<feature type="transmembrane region" description="Helical" evidence="1">
    <location>
        <begin position="233"/>
        <end position="258"/>
    </location>
</feature>
<dbReference type="AlphaFoldDB" id="A0A6I3XR47"/>
<dbReference type="InterPro" id="IPR010295">
    <property type="entry name" value="DUF898"/>
</dbReference>
<name>A0A6I3XR47_9BURK</name>
<feature type="transmembrane region" description="Helical" evidence="1">
    <location>
        <begin position="92"/>
        <end position="119"/>
    </location>
</feature>
<accession>A0A6I3XR47</accession>
<feature type="transmembrane region" description="Helical" evidence="1">
    <location>
        <begin position="146"/>
        <end position="167"/>
    </location>
</feature>
<reference evidence="2 3" key="1">
    <citation type="submission" date="2019-11" db="EMBL/GenBank/DDBJ databases">
        <title>Draft Genome Sequences of Six Type Strains of the Genus Massilia.</title>
        <authorList>
            <person name="Miess H."/>
            <person name="Frediansyah A."/>
            <person name="Goeker M."/>
            <person name="Gross H."/>
        </authorList>
    </citation>
    <scope>NUCLEOTIDE SEQUENCE [LARGE SCALE GENOMIC DNA]</scope>
    <source>
        <strain evidence="2 3">DSM 17513</strain>
    </source>
</reference>